<dbReference type="AlphaFoldDB" id="A0A2P2JL32"/>
<sequence length="57" mass="6860">MTRPQRSIPLFLIISLASKTLYQRFIYTFCSFVYFLGNETKPNHRQNERTYSMVSYT</sequence>
<accession>A0A2P2JL32</accession>
<name>A0A2P2JL32_RHIMU</name>
<organism evidence="2">
    <name type="scientific">Rhizophora mucronata</name>
    <name type="common">Asiatic mangrove</name>
    <dbReference type="NCBI Taxonomy" id="61149"/>
    <lineage>
        <taxon>Eukaryota</taxon>
        <taxon>Viridiplantae</taxon>
        <taxon>Streptophyta</taxon>
        <taxon>Embryophyta</taxon>
        <taxon>Tracheophyta</taxon>
        <taxon>Spermatophyta</taxon>
        <taxon>Magnoliopsida</taxon>
        <taxon>eudicotyledons</taxon>
        <taxon>Gunneridae</taxon>
        <taxon>Pentapetalae</taxon>
        <taxon>rosids</taxon>
        <taxon>fabids</taxon>
        <taxon>Malpighiales</taxon>
        <taxon>Rhizophoraceae</taxon>
        <taxon>Rhizophora</taxon>
    </lineage>
</organism>
<keyword evidence="1" id="KW-1133">Transmembrane helix</keyword>
<evidence type="ECO:0000313" key="2">
    <source>
        <dbReference type="EMBL" id="MBW94138.1"/>
    </source>
</evidence>
<dbReference type="EMBL" id="GGEC01013655">
    <property type="protein sequence ID" value="MBW94138.1"/>
    <property type="molecule type" value="Transcribed_RNA"/>
</dbReference>
<feature type="transmembrane region" description="Helical" evidence="1">
    <location>
        <begin position="21"/>
        <end position="37"/>
    </location>
</feature>
<keyword evidence="1" id="KW-0812">Transmembrane</keyword>
<evidence type="ECO:0000256" key="1">
    <source>
        <dbReference type="SAM" id="Phobius"/>
    </source>
</evidence>
<reference evidence="2" key="1">
    <citation type="submission" date="2018-02" db="EMBL/GenBank/DDBJ databases">
        <title>Rhizophora mucronata_Transcriptome.</title>
        <authorList>
            <person name="Meera S.P."/>
            <person name="Sreeshan A."/>
            <person name="Augustine A."/>
        </authorList>
    </citation>
    <scope>NUCLEOTIDE SEQUENCE</scope>
    <source>
        <tissue evidence="2">Leaf</tissue>
    </source>
</reference>
<protein>
    <submittedName>
        <fullName evidence="2">Uncharacterized protein</fullName>
    </submittedName>
</protein>
<proteinExistence type="predicted"/>
<keyword evidence="1" id="KW-0472">Membrane</keyword>